<dbReference type="PANTHER" id="PTHR44858:SF1">
    <property type="entry name" value="UDP-N-ACETYLGLUCOSAMINE--PEPTIDE N-ACETYLGLUCOSAMINYLTRANSFERASE SPINDLY-RELATED"/>
    <property type="match status" value="1"/>
</dbReference>
<dbReference type="PROSITE" id="PS50005">
    <property type="entry name" value="TPR"/>
    <property type="match status" value="2"/>
</dbReference>
<proteinExistence type="predicted"/>
<keyword evidence="4" id="KW-0732">Signal</keyword>
<organism evidence="5 6">
    <name type="scientific">Chryseosolibacter histidini</name>
    <dbReference type="NCBI Taxonomy" id="2782349"/>
    <lineage>
        <taxon>Bacteria</taxon>
        <taxon>Pseudomonadati</taxon>
        <taxon>Bacteroidota</taxon>
        <taxon>Cytophagia</taxon>
        <taxon>Cytophagales</taxon>
        <taxon>Chryseotaleaceae</taxon>
        <taxon>Chryseosolibacter</taxon>
    </lineage>
</organism>
<feature type="chain" id="PRO_5042850918" evidence="4">
    <location>
        <begin position="20"/>
        <end position="212"/>
    </location>
</feature>
<keyword evidence="2 3" id="KW-0802">TPR repeat</keyword>
<dbReference type="RefSeq" id="WP_254163675.1">
    <property type="nucleotide sequence ID" value="NZ_JAHESF010000011.1"/>
</dbReference>
<evidence type="ECO:0000256" key="3">
    <source>
        <dbReference type="PROSITE-ProRule" id="PRU00339"/>
    </source>
</evidence>
<feature type="signal peptide" evidence="4">
    <location>
        <begin position="1"/>
        <end position="19"/>
    </location>
</feature>
<dbReference type="SUPFAM" id="SSF48452">
    <property type="entry name" value="TPR-like"/>
    <property type="match status" value="1"/>
</dbReference>
<dbReference type="EMBL" id="JAHESF010000011">
    <property type="protein sequence ID" value="MBT1697803.1"/>
    <property type="molecule type" value="Genomic_DNA"/>
</dbReference>
<accession>A0AAP2DK21</accession>
<dbReference type="SMART" id="SM00028">
    <property type="entry name" value="TPR"/>
    <property type="match status" value="4"/>
</dbReference>
<dbReference type="Gene3D" id="1.25.40.10">
    <property type="entry name" value="Tetratricopeptide repeat domain"/>
    <property type="match status" value="2"/>
</dbReference>
<evidence type="ECO:0000256" key="4">
    <source>
        <dbReference type="SAM" id="SignalP"/>
    </source>
</evidence>
<feature type="repeat" description="TPR" evidence="3">
    <location>
        <begin position="91"/>
        <end position="124"/>
    </location>
</feature>
<dbReference type="InterPro" id="IPR019734">
    <property type="entry name" value="TPR_rpt"/>
</dbReference>
<evidence type="ECO:0000256" key="2">
    <source>
        <dbReference type="ARBA" id="ARBA00022803"/>
    </source>
</evidence>
<evidence type="ECO:0000313" key="6">
    <source>
        <dbReference type="Proteomes" id="UP001319200"/>
    </source>
</evidence>
<name>A0AAP2DK21_9BACT</name>
<keyword evidence="6" id="KW-1185">Reference proteome</keyword>
<dbReference type="GO" id="GO:0046813">
    <property type="term" value="P:receptor-mediated virion attachment to host cell"/>
    <property type="evidence" value="ECO:0007669"/>
    <property type="project" value="TreeGrafter"/>
</dbReference>
<evidence type="ECO:0000313" key="5">
    <source>
        <dbReference type="EMBL" id="MBT1697803.1"/>
    </source>
</evidence>
<dbReference type="AlphaFoldDB" id="A0AAP2DK21"/>
<protein>
    <submittedName>
        <fullName evidence="5">Tetratricopeptide repeat protein</fullName>
    </submittedName>
</protein>
<dbReference type="InterPro" id="IPR050498">
    <property type="entry name" value="Ycf3"/>
</dbReference>
<keyword evidence="1" id="KW-0677">Repeat</keyword>
<dbReference type="Pfam" id="PF13414">
    <property type="entry name" value="TPR_11"/>
    <property type="match status" value="2"/>
</dbReference>
<gene>
    <name evidence="5" type="ORF">KK083_13000</name>
</gene>
<dbReference type="Proteomes" id="UP001319200">
    <property type="component" value="Unassembled WGS sequence"/>
</dbReference>
<sequence>MKRFILPVFCILFSLSAIAQQTAKDFTQKGRELYEKREFMEALLNLNKALDIDANYAQAYYVRGNIKDSFDDRHGAMKDYNLAIEKNPKFADAFFSRGNVKMKLQDYYGAISDYTSAISVNENYIEAYFNRGKAKQFLQAYEDAINDCSKIIQLHPKNIDAYFMRGILRIDFGDTKNGCLDLSKAGELGDLKAYEMIKEKCNQRTQHAEEGN</sequence>
<comment type="caution">
    <text evidence="5">The sequence shown here is derived from an EMBL/GenBank/DDBJ whole genome shotgun (WGS) entry which is preliminary data.</text>
</comment>
<dbReference type="GO" id="GO:0009279">
    <property type="term" value="C:cell outer membrane"/>
    <property type="evidence" value="ECO:0007669"/>
    <property type="project" value="TreeGrafter"/>
</dbReference>
<reference evidence="5 6" key="1">
    <citation type="submission" date="2021-05" db="EMBL/GenBank/DDBJ databases">
        <title>A Polyphasic approach of four new species of the genus Ohtaekwangia: Ohtaekwangia histidinii sp. nov., Ohtaekwangia cretensis sp. nov., Ohtaekwangia indiensis sp. nov., Ohtaekwangia reichenbachii sp. nov. from diverse environment.</title>
        <authorList>
            <person name="Octaviana S."/>
        </authorList>
    </citation>
    <scope>NUCLEOTIDE SEQUENCE [LARGE SCALE GENOMIC DNA]</scope>
    <source>
        <strain evidence="5 6">PWU4</strain>
    </source>
</reference>
<dbReference type="InterPro" id="IPR011990">
    <property type="entry name" value="TPR-like_helical_dom_sf"/>
</dbReference>
<dbReference type="PANTHER" id="PTHR44858">
    <property type="entry name" value="TETRATRICOPEPTIDE REPEAT PROTEIN 6"/>
    <property type="match status" value="1"/>
</dbReference>
<evidence type="ECO:0000256" key="1">
    <source>
        <dbReference type="ARBA" id="ARBA00022737"/>
    </source>
</evidence>
<feature type="repeat" description="TPR" evidence="3">
    <location>
        <begin position="125"/>
        <end position="158"/>
    </location>
</feature>